<protein>
    <submittedName>
        <fullName evidence="3">Uncharacterized protein</fullName>
    </submittedName>
</protein>
<dbReference type="InterPro" id="IPR011024">
    <property type="entry name" value="G_crystallin-like"/>
</dbReference>
<dbReference type="Gene3D" id="2.60.20.10">
    <property type="entry name" value="Crystallins"/>
    <property type="match status" value="1"/>
</dbReference>
<evidence type="ECO:0000313" key="4">
    <source>
        <dbReference type="Proteomes" id="UP000037136"/>
    </source>
</evidence>
<evidence type="ECO:0000256" key="1">
    <source>
        <dbReference type="SAM" id="MobiDB-lite"/>
    </source>
</evidence>
<proteinExistence type="predicted"/>
<organism evidence="3 4">
    <name type="scientific">Ophiocordyceps unilateralis</name>
    <name type="common">Zombie-ant fungus</name>
    <name type="synonym">Torrubia unilateralis</name>
    <dbReference type="NCBI Taxonomy" id="268505"/>
    <lineage>
        <taxon>Eukaryota</taxon>
        <taxon>Fungi</taxon>
        <taxon>Dikarya</taxon>
        <taxon>Ascomycota</taxon>
        <taxon>Pezizomycotina</taxon>
        <taxon>Sordariomycetes</taxon>
        <taxon>Hypocreomycetidae</taxon>
        <taxon>Hypocreales</taxon>
        <taxon>Ophiocordycipitaceae</taxon>
        <taxon>Ophiocordyceps</taxon>
    </lineage>
</organism>
<dbReference type="SUPFAM" id="SSF49695">
    <property type="entry name" value="gamma-Crystallin-like"/>
    <property type="match status" value="1"/>
</dbReference>
<evidence type="ECO:0000313" key="3">
    <source>
        <dbReference type="EMBL" id="PFH55380.1"/>
    </source>
</evidence>
<keyword evidence="2" id="KW-0732">Signal</keyword>
<comment type="caution">
    <text evidence="3">The sequence shown here is derived from an EMBL/GenBank/DDBJ whole genome shotgun (WGS) entry which is preliminary data.</text>
</comment>
<name>A0A2A9P3A4_OPHUN</name>
<sequence>MLELIMLLLSVTLCLVPGVISSPPQQPPTTRRLGSWEVERNSEGDPFGLTLEKPRLPSAPRTNSVPLLEPLLFKATSNQVEVHGESSPRPPTAAIKKTLHPPTVAFCQNSRYRGFCDRVVLTRASYCYQVPRSLRWTVSSIQLINVVGKCWFFKQFNCQDESFDTSDSIGTIWKHHGEFQNNIRSFYCIYPLPLLYQHTRFTGRVFAVDVPLGYCADVPPPFDNAASSFSIPEDMYRCLLFPAHGCRGDYLEAYEDIAEISAVSTTLNDAIGSILCSPQRREPLLSALLPQFTPEPEPAPAPVAELESSSGCVSRECGPVGEIWGYRVPRIHLPPYRQMIPAPRSLLS</sequence>
<gene>
    <name evidence="3" type="ORF">XA68_18443</name>
</gene>
<feature type="signal peptide" evidence="2">
    <location>
        <begin position="1"/>
        <end position="21"/>
    </location>
</feature>
<reference evidence="3 4" key="1">
    <citation type="journal article" date="2015" name="BMC Genomics">
        <title>Gene expression during zombie ant biting behavior reflects the complexity underlying fungal parasitic behavioral manipulation.</title>
        <authorList>
            <person name="de Bekker C."/>
            <person name="Ohm R.A."/>
            <person name="Loreto R.G."/>
            <person name="Sebastian A."/>
            <person name="Albert I."/>
            <person name="Merrow M."/>
            <person name="Brachmann A."/>
            <person name="Hughes D.P."/>
        </authorList>
    </citation>
    <scope>NUCLEOTIDE SEQUENCE [LARGE SCALE GENOMIC DNA]</scope>
    <source>
        <strain evidence="3 4">SC16a</strain>
    </source>
</reference>
<feature type="region of interest" description="Disordered" evidence="1">
    <location>
        <begin position="20"/>
        <end position="55"/>
    </location>
</feature>
<keyword evidence="4" id="KW-1185">Reference proteome</keyword>
<dbReference type="AlphaFoldDB" id="A0A2A9P3A4"/>
<dbReference type="EMBL" id="LAZP02000955">
    <property type="protein sequence ID" value="PFH55380.1"/>
    <property type="molecule type" value="Genomic_DNA"/>
</dbReference>
<accession>A0A2A9P3A4</accession>
<dbReference type="Proteomes" id="UP000037136">
    <property type="component" value="Unassembled WGS sequence"/>
</dbReference>
<reference evidence="3 4" key="2">
    <citation type="journal article" date="2017" name="Sci. Rep.">
        <title>Ant-infecting Ophiocordyceps genomes reveal a high diversity of potential behavioral manipulation genes and a possible major role for enterotoxins.</title>
        <authorList>
            <person name="de Bekker C."/>
            <person name="Ohm R.A."/>
            <person name="Evans H.C."/>
            <person name="Brachmann A."/>
            <person name="Hughes D.P."/>
        </authorList>
    </citation>
    <scope>NUCLEOTIDE SEQUENCE [LARGE SCALE GENOMIC DNA]</scope>
    <source>
        <strain evidence="3 4">SC16a</strain>
    </source>
</reference>
<dbReference type="OrthoDB" id="4927435at2759"/>
<feature type="chain" id="PRO_5012473617" evidence="2">
    <location>
        <begin position="22"/>
        <end position="348"/>
    </location>
</feature>
<evidence type="ECO:0000256" key="2">
    <source>
        <dbReference type="SAM" id="SignalP"/>
    </source>
</evidence>